<dbReference type="InterPro" id="IPR036691">
    <property type="entry name" value="Endo/exonu/phosph_ase_sf"/>
</dbReference>
<feature type="domain" description="Endonuclease/exonuclease/phosphatase" evidence="1">
    <location>
        <begin position="18"/>
        <end position="236"/>
    </location>
</feature>
<dbReference type="GO" id="GO:0004519">
    <property type="term" value="F:endonuclease activity"/>
    <property type="evidence" value="ECO:0007669"/>
    <property type="project" value="UniProtKB-KW"/>
</dbReference>
<comment type="caution">
    <text evidence="2">The sequence shown here is derived from an EMBL/GenBank/DDBJ whole genome shotgun (WGS) entry which is preliminary data.</text>
</comment>
<evidence type="ECO:0000259" key="1">
    <source>
        <dbReference type="Pfam" id="PF03372"/>
    </source>
</evidence>
<sequence>MQVIAGTEIPSAVEITVATWNTQWRTPTSDAGHRIAEILQATSADIIVVTEGVRGLLPGGGYTVDAGPDWGYSLEQSRRKVIVWSRYPLAREFMGTEGATRGRLVVATAVLPGGPIRVVGVCIPWRDAHVRTGRCDAQPWSEHLDYLDRLERILPSLDDGIPTVVAGDFNQRIPRERQPIRVADRLSSVFADWTIHTAGGFPNGPHIDHIGTNRRLGLDVAADWPASDHLGRLSDHAGVVCRLHRAENSMPGVNQIPASEPDEISEEGRSVEQTSYATTVGAVPPNGPLTSELRTEMEDILRRSGDGLSHGATFQLRERGLGAAEIAAEREVSLGTTRGFLSSLDALLTGTLPTTKSAAKRNSYAYREMLNHPRSVNLDSHVKAQLRRLKEINSEVSFEPLNTRAFQYGKGKPRQHPVESRQQVSAGDACTECAAVGIIHSGEC</sequence>
<name>A0A2G5P517_9MYCO</name>
<keyword evidence="2" id="KW-0378">Hydrolase</keyword>
<dbReference type="Gene3D" id="3.60.10.10">
    <property type="entry name" value="Endonuclease/exonuclease/phosphatase"/>
    <property type="match status" value="1"/>
</dbReference>
<gene>
    <name evidence="2" type="ORF">CQY22_017045</name>
</gene>
<proteinExistence type="predicted"/>
<dbReference type="GO" id="GO:0004527">
    <property type="term" value="F:exonuclease activity"/>
    <property type="evidence" value="ECO:0007669"/>
    <property type="project" value="UniProtKB-KW"/>
</dbReference>
<reference evidence="2 3" key="1">
    <citation type="journal article" date="2017" name="Infect. Genet. Evol.">
        <title>The new phylogeny of the genus Mycobacterium: The old and the news.</title>
        <authorList>
            <person name="Tortoli E."/>
            <person name="Fedrizzi T."/>
            <person name="Meehan C.J."/>
            <person name="Trovato A."/>
            <person name="Grottola A."/>
            <person name="Giacobazzi E."/>
            <person name="Serpini G.F."/>
            <person name="Tagliazucchi S."/>
            <person name="Fabio A."/>
            <person name="Bettua C."/>
            <person name="Bertorelli R."/>
            <person name="Frascaro F."/>
            <person name="De Sanctis V."/>
            <person name="Pecorari M."/>
            <person name="Jousson O."/>
            <person name="Segata N."/>
            <person name="Cirillo D.M."/>
        </authorList>
    </citation>
    <scope>NUCLEOTIDE SEQUENCE [LARGE SCALE GENOMIC DNA]</scope>
    <source>
        <strain evidence="2 3">CIP1034565</strain>
    </source>
</reference>
<keyword evidence="2" id="KW-0540">Nuclease</keyword>
<protein>
    <submittedName>
        <fullName evidence="2">Endonuclease/exonuclease/phosphatase family protein</fullName>
    </submittedName>
</protein>
<keyword evidence="2" id="KW-0255">Endonuclease</keyword>
<dbReference type="EMBL" id="PDCN02000032">
    <property type="protein sequence ID" value="PIB73357.1"/>
    <property type="molecule type" value="Genomic_DNA"/>
</dbReference>
<dbReference type="OrthoDB" id="5111283at2"/>
<keyword evidence="2" id="KW-0269">Exonuclease</keyword>
<evidence type="ECO:0000313" key="2">
    <source>
        <dbReference type="EMBL" id="PIB73357.1"/>
    </source>
</evidence>
<evidence type="ECO:0000313" key="3">
    <source>
        <dbReference type="Proteomes" id="UP000230551"/>
    </source>
</evidence>
<dbReference type="Pfam" id="PF03372">
    <property type="entry name" value="Exo_endo_phos"/>
    <property type="match status" value="1"/>
</dbReference>
<organism evidence="2 3">
    <name type="scientific">Mycolicibacterium brumae</name>
    <dbReference type="NCBI Taxonomy" id="85968"/>
    <lineage>
        <taxon>Bacteria</taxon>
        <taxon>Bacillati</taxon>
        <taxon>Actinomycetota</taxon>
        <taxon>Actinomycetes</taxon>
        <taxon>Mycobacteriales</taxon>
        <taxon>Mycobacteriaceae</taxon>
        <taxon>Mycolicibacterium</taxon>
    </lineage>
</organism>
<dbReference type="InterPro" id="IPR005135">
    <property type="entry name" value="Endo/exonuclease/phosphatase"/>
</dbReference>
<dbReference type="Proteomes" id="UP000230551">
    <property type="component" value="Unassembled WGS sequence"/>
</dbReference>
<keyword evidence="3" id="KW-1185">Reference proteome</keyword>
<accession>A0A2G5P517</accession>
<dbReference type="AlphaFoldDB" id="A0A2G5P517"/>
<dbReference type="SUPFAM" id="SSF56219">
    <property type="entry name" value="DNase I-like"/>
    <property type="match status" value="1"/>
</dbReference>